<reference evidence="1" key="1">
    <citation type="submission" date="2023-07" db="EMBL/GenBank/DDBJ databases">
        <title>The genome sequence of Rhodocytophaga aerolata KACC 12507.</title>
        <authorList>
            <person name="Zhang X."/>
        </authorList>
    </citation>
    <scope>NUCLEOTIDE SEQUENCE</scope>
    <source>
        <strain evidence="1">KACC 12507</strain>
    </source>
</reference>
<organism evidence="1 2">
    <name type="scientific">Rhodocytophaga aerolata</name>
    <dbReference type="NCBI Taxonomy" id="455078"/>
    <lineage>
        <taxon>Bacteria</taxon>
        <taxon>Pseudomonadati</taxon>
        <taxon>Bacteroidota</taxon>
        <taxon>Cytophagia</taxon>
        <taxon>Cytophagales</taxon>
        <taxon>Rhodocytophagaceae</taxon>
        <taxon>Rhodocytophaga</taxon>
    </lineage>
</organism>
<comment type="caution">
    <text evidence="1">The sequence shown here is derived from an EMBL/GenBank/DDBJ whole genome shotgun (WGS) entry which is preliminary data.</text>
</comment>
<evidence type="ECO:0000313" key="2">
    <source>
        <dbReference type="Proteomes" id="UP001168528"/>
    </source>
</evidence>
<proteinExistence type="predicted"/>
<dbReference type="EMBL" id="JAUKPO010000008">
    <property type="protein sequence ID" value="MDO1447812.1"/>
    <property type="molecule type" value="Genomic_DNA"/>
</dbReference>
<name>A0ABT8R6T9_9BACT</name>
<gene>
    <name evidence="1" type="ORF">Q0590_16190</name>
</gene>
<dbReference type="Proteomes" id="UP001168528">
    <property type="component" value="Unassembled WGS sequence"/>
</dbReference>
<accession>A0ABT8R6T9</accession>
<sequence length="72" mass="8538">MDVEESTSSKVLFPAKARPELDWDTNNQLTMNMDFKNFLRRVRKDLESKEIRKEPFGKILKEEELSRSFSSI</sequence>
<protein>
    <submittedName>
        <fullName evidence="1">Uncharacterized protein</fullName>
    </submittedName>
</protein>
<evidence type="ECO:0000313" key="1">
    <source>
        <dbReference type="EMBL" id="MDO1447812.1"/>
    </source>
</evidence>
<dbReference type="RefSeq" id="WP_302038616.1">
    <property type="nucleotide sequence ID" value="NZ_JAUKPO010000008.1"/>
</dbReference>
<keyword evidence="2" id="KW-1185">Reference proteome</keyword>